<feature type="binding site" description="axial binding residue" evidence="13">
    <location>
        <position position="481"/>
    </location>
    <ligand>
        <name>heme</name>
        <dbReference type="ChEBI" id="CHEBI:30413"/>
    </ligand>
    <ligandPart>
        <name>Fe</name>
        <dbReference type="ChEBI" id="CHEBI:18248"/>
    </ligandPart>
</feature>
<dbReference type="Proteomes" id="UP000094527">
    <property type="component" value="Unassembled WGS sequence"/>
</dbReference>
<keyword evidence="5 13" id="KW-0349">Heme</keyword>
<gene>
    <name evidence="16" type="ORF">Ocin01_12268</name>
</gene>
<name>A0A1D2MMX8_ORCCI</name>
<evidence type="ECO:0000256" key="15">
    <source>
        <dbReference type="SAM" id="Phobius"/>
    </source>
</evidence>
<accession>A0A1D2MMX8</accession>
<proteinExistence type="inferred from homology"/>
<dbReference type="OrthoDB" id="1470350at2759"/>
<dbReference type="GO" id="GO:0005789">
    <property type="term" value="C:endoplasmic reticulum membrane"/>
    <property type="evidence" value="ECO:0007669"/>
    <property type="project" value="UniProtKB-SubCell"/>
</dbReference>
<feature type="transmembrane region" description="Helical" evidence="15">
    <location>
        <begin position="20"/>
        <end position="41"/>
    </location>
</feature>
<dbReference type="AlphaFoldDB" id="A0A1D2MMX8"/>
<evidence type="ECO:0000256" key="3">
    <source>
        <dbReference type="ARBA" id="ARBA00004586"/>
    </source>
</evidence>
<dbReference type="GO" id="GO:0004497">
    <property type="term" value="F:monooxygenase activity"/>
    <property type="evidence" value="ECO:0007669"/>
    <property type="project" value="UniProtKB-KW"/>
</dbReference>
<dbReference type="InterPro" id="IPR001128">
    <property type="entry name" value="Cyt_P450"/>
</dbReference>
<keyword evidence="8" id="KW-0492">Microsome</keyword>
<keyword evidence="15" id="KW-1133">Transmembrane helix</keyword>
<dbReference type="PROSITE" id="PS00086">
    <property type="entry name" value="CYTOCHROME_P450"/>
    <property type="match status" value="1"/>
</dbReference>
<evidence type="ECO:0000256" key="7">
    <source>
        <dbReference type="ARBA" id="ARBA00022824"/>
    </source>
</evidence>
<dbReference type="GO" id="GO:0005506">
    <property type="term" value="F:iron ion binding"/>
    <property type="evidence" value="ECO:0007669"/>
    <property type="project" value="InterPro"/>
</dbReference>
<keyword evidence="7" id="KW-0256">Endoplasmic reticulum</keyword>
<dbReference type="SUPFAM" id="SSF48264">
    <property type="entry name" value="Cytochrome P450"/>
    <property type="match status" value="1"/>
</dbReference>
<keyword evidence="17" id="KW-1185">Reference proteome</keyword>
<keyword evidence="11 14" id="KW-0503">Monooxygenase</keyword>
<comment type="subcellular location">
    <subcellularLocation>
        <location evidence="3">Endoplasmic reticulum membrane</location>
    </subcellularLocation>
    <subcellularLocation>
        <location evidence="2">Microsome membrane</location>
    </subcellularLocation>
</comment>
<dbReference type="Pfam" id="PF00067">
    <property type="entry name" value="p450"/>
    <property type="match status" value="2"/>
</dbReference>
<dbReference type="InterPro" id="IPR002401">
    <property type="entry name" value="Cyt_P450_E_grp-I"/>
</dbReference>
<comment type="caution">
    <text evidence="16">The sequence shown here is derived from an EMBL/GenBank/DDBJ whole genome shotgun (WGS) entry which is preliminary data.</text>
</comment>
<evidence type="ECO:0000256" key="10">
    <source>
        <dbReference type="ARBA" id="ARBA00023004"/>
    </source>
</evidence>
<evidence type="ECO:0000313" key="16">
    <source>
        <dbReference type="EMBL" id="ODM94416.1"/>
    </source>
</evidence>
<comment type="similarity">
    <text evidence="4 14">Belongs to the cytochrome P450 family.</text>
</comment>
<evidence type="ECO:0000256" key="8">
    <source>
        <dbReference type="ARBA" id="ARBA00022848"/>
    </source>
</evidence>
<evidence type="ECO:0000256" key="1">
    <source>
        <dbReference type="ARBA" id="ARBA00001971"/>
    </source>
</evidence>
<reference evidence="16 17" key="1">
    <citation type="journal article" date="2016" name="Genome Biol. Evol.">
        <title>Gene Family Evolution Reflects Adaptation to Soil Environmental Stressors in the Genome of the Collembolan Orchesella cincta.</title>
        <authorList>
            <person name="Faddeeva-Vakhrusheva A."/>
            <person name="Derks M.F."/>
            <person name="Anvar S.Y."/>
            <person name="Agamennone V."/>
            <person name="Suring W."/>
            <person name="Smit S."/>
            <person name="van Straalen N.M."/>
            <person name="Roelofs D."/>
        </authorList>
    </citation>
    <scope>NUCLEOTIDE SEQUENCE [LARGE SCALE GENOMIC DNA]</scope>
    <source>
        <tissue evidence="16">Mixed pool</tissue>
    </source>
</reference>
<dbReference type="PANTHER" id="PTHR24291">
    <property type="entry name" value="CYTOCHROME P450 FAMILY 4"/>
    <property type="match status" value="1"/>
</dbReference>
<comment type="cofactor">
    <cofactor evidence="1 13">
        <name>heme</name>
        <dbReference type="ChEBI" id="CHEBI:30413"/>
    </cofactor>
</comment>
<evidence type="ECO:0000256" key="9">
    <source>
        <dbReference type="ARBA" id="ARBA00023002"/>
    </source>
</evidence>
<dbReference type="OMA" id="ETRKHHI"/>
<evidence type="ECO:0000256" key="4">
    <source>
        <dbReference type="ARBA" id="ARBA00010617"/>
    </source>
</evidence>
<keyword evidence="10 13" id="KW-0408">Iron</keyword>
<evidence type="ECO:0000256" key="11">
    <source>
        <dbReference type="ARBA" id="ARBA00023033"/>
    </source>
</evidence>
<dbReference type="GO" id="GO:0016705">
    <property type="term" value="F:oxidoreductase activity, acting on paired donors, with incorporation or reduction of molecular oxygen"/>
    <property type="evidence" value="ECO:0007669"/>
    <property type="project" value="InterPro"/>
</dbReference>
<dbReference type="PANTHER" id="PTHR24291:SF189">
    <property type="entry name" value="CYTOCHROME P450 4C3-RELATED"/>
    <property type="match status" value="1"/>
</dbReference>
<protein>
    <submittedName>
        <fullName evidence="16">Cytochrome P450 4c21</fullName>
    </submittedName>
</protein>
<evidence type="ECO:0000256" key="6">
    <source>
        <dbReference type="ARBA" id="ARBA00022723"/>
    </source>
</evidence>
<keyword evidence="9 14" id="KW-0560">Oxidoreductase</keyword>
<keyword evidence="15" id="KW-0812">Transmembrane</keyword>
<dbReference type="InterPro" id="IPR050196">
    <property type="entry name" value="Cytochrome_P450_Monoox"/>
</dbReference>
<evidence type="ECO:0000313" key="17">
    <source>
        <dbReference type="Proteomes" id="UP000094527"/>
    </source>
</evidence>
<dbReference type="GO" id="GO:0020037">
    <property type="term" value="F:heme binding"/>
    <property type="evidence" value="ECO:0007669"/>
    <property type="project" value="InterPro"/>
</dbReference>
<dbReference type="InterPro" id="IPR036396">
    <property type="entry name" value="Cyt_P450_sf"/>
</dbReference>
<dbReference type="STRING" id="48709.A0A1D2MMX8"/>
<dbReference type="InterPro" id="IPR017972">
    <property type="entry name" value="Cyt_P450_CS"/>
</dbReference>
<keyword evidence="12 15" id="KW-0472">Membrane</keyword>
<evidence type="ECO:0000256" key="14">
    <source>
        <dbReference type="RuleBase" id="RU000461"/>
    </source>
</evidence>
<evidence type="ECO:0000256" key="2">
    <source>
        <dbReference type="ARBA" id="ARBA00004524"/>
    </source>
</evidence>
<dbReference type="PRINTS" id="PR00385">
    <property type="entry name" value="P450"/>
</dbReference>
<keyword evidence="6 13" id="KW-0479">Metal-binding</keyword>
<dbReference type="PRINTS" id="PR00463">
    <property type="entry name" value="EP450I"/>
</dbReference>
<sequence>MGSVPTISEQAYSLGQANTIYYYAFRAVCTFILFSLGVLLLRKHKKSNVETLSVSNKRLPGPGHHIFGGIANMLALSNTKIFLKVMESWCSKYGPVFEGVLGTKRVIMINSPEYVQKLLGSKDSNYFDKGFIYEPFKPFWNDGLIISTGAKWKHRRKLLDKHIFSFRTLTSNMQIFNDEADRLVDSLRGTNCETGVKISHLLKTATLNAIIKATSGKLVAELEPEDAGKISFTEMVDMAKPLITKRMTNPWLLIEPIWQMHPLSKVQKFISKMASVQIRKAIDESEENNKVSLKQDLLAEGVPVEGILEETVTLLSAGYETTEGALQFLLFLLALHPNHQELCREEIDSLPGNGDDNIDYRDLNKLKYLEMCINETLRLFPVVFFIMRKLKAPLRLGNPFVKHLFNFIKLLISKMISLLFLEDDLELSAGTEVAIFMPGIHKNPEIYPNPNEFIPERFSQEEIQRRHKFSFIPFSAGPRKCIGYKFAIMEMMCLTAKLLRHFVISTMDKMEDIIVLPHVTLTLEKPINFIFEKRNII</sequence>
<evidence type="ECO:0000256" key="13">
    <source>
        <dbReference type="PIRSR" id="PIRSR602401-1"/>
    </source>
</evidence>
<evidence type="ECO:0000256" key="12">
    <source>
        <dbReference type="ARBA" id="ARBA00023136"/>
    </source>
</evidence>
<dbReference type="EMBL" id="LJIJ01000808">
    <property type="protein sequence ID" value="ODM94416.1"/>
    <property type="molecule type" value="Genomic_DNA"/>
</dbReference>
<dbReference type="Gene3D" id="1.10.630.10">
    <property type="entry name" value="Cytochrome P450"/>
    <property type="match status" value="1"/>
</dbReference>
<evidence type="ECO:0000256" key="5">
    <source>
        <dbReference type="ARBA" id="ARBA00022617"/>
    </source>
</evidence>
<organism evidence="16 17">
    <name type="scientific">Orchesella cincta</name>
    <name type="common">Springtail</name>
    <name type="synonym">Podura cincta</name>
    <dbReference type="NCBI Taxonomy" id="48709"/>
    <lineage>
        <taxon>Eukaryota</taxon>
        <taxon>Metazoa</taxon>
        <taxon>Ecdysozoa</taxon>
        <taxon>Arthropoda</taxon>
        <taxon>Hexapoda</taxon>
        <taxon>Collembola</taxon>
        <taxon>Entomobryomorpha</taxon>
        <taxon>Entomobryoidea</taxon>
        <taxon>Orchesellidae</taxon>
        <taxon>Orchesellinae</taxon>
        <taxon>Orchesella</taxon>
    </lineage>
</organism>